<evidence type="ECO:0000256" key="2">
    <source>
        <dbReference type="ARBA" id="ARBA00022679"/>
    </source>
</evidence>
<organism evidence="4 5">
    <name type="scientific">Pigmentiphaga soli</name>
    <dbReference type="NCBI Taxonomy" id="1007095"/>
    <lineage>
        <taxon>Bacteria</taxon>
        <taxon>Pseudomonadati</taxon>
        <taxon>Pseudomonadota</taxon>
        <taxon>Betaproteobacteria</taxon>
        <taxon>Burkholderiales</taxon>
        <taxon>Alcaligenaceae</taxon>
        <taxon>Pigmentiphaga</taxon>
    </lineage>
</organism>
<comment type="caution">
    <text evidence="4">The sequence shown here is derived from an EMBL/GenBank/DDBJ whole genome shotgun (WGS) entry which is preliminary data.</text>
</comment>
<dbReference type="Proteomes" id="UP001501671">
    <property type="component" value="Unassembled WGS sequence"/>
</dbReference>
<evidence type="ECO:0000256" key="3">
    <source>
        <dbReference type="SAM" id="MobiDB-lite"/>
    </source>
</evidence>
<dbReference type="Gene3D" id="3.40.50.2000">
    <property type="entry name" value="Glycogen Phosphorylase B"/>
    <property type="match status" value="2"/>
</dbReference>
<dbReference type="InterPro" id="IPR002201">
    <property type="entry name" value="Glyco_trans_9"/>
</dbReference>
<feature type="compositionally biased region" description="Low complexity" evidence="3">
    <location>
        <begin position="15"/>
        <end position="30"/>
    </location>
</feature>
<evidence type="ECO:0000313" key="4">
    <source>
        <dbReference type="EMBL" id="GAA4323670.1"/>
    </source>
</evidence>
<evidence type="ECO:0000256" key="1">
    <source>
        <dbReference type="ARBA" id="ARBA00022676"/>
    </source>
</evidence>
<proteinExistence type="predicted"/>
<keyword evidence="5" id="KW-1185">Reference proteome</keyword>
<dbReference type="SUPFAM" id="SSF53756">
    <property type="entry name" value="UDP-Glycosyltransferase/glycogen phosphorylase"/>
    <property type="match status" value="1"/>
</dbReference>
<reference evidence="5" key="1">
    <citation type="journal article" date="2019" name="Int. J. Syst. Evol. Microbiol.">
        <title>The Global Catalogue of Microorganisms (GCM) 10K type strain sequencing project: providing services to taxonomists for standard genome sequencing and annotation.</title>
        <authorList>
            <consortium name="The Broad Institute Genomics Platform"/>
            <consortium name="The Broad Institute Genome Sequencing Center for Infectious Disease"/>
            <person name="Wu L."/>
            <person name="Ma J."/>
        </authorList>
    </citation>
    <scope>NUCLEOTIDE SEQUENCE [LARGE SCALE GENOMIC DNA]</scope>
    <source>
        <strain evidence="5">JCM 17666</strain>
    </source>
</reference>
<keyword evidence="2" id="KW-0808">Transferase</keyword>
<dbReference type="PANTHER" id="PTHR30160">
    <property type="entry name" value="TETRAACYLDISACCHARIDE 4'-KINASE-RELATED"/>
    <property type="match status" value="1"/>
</dbReference>
<sequence length="398" mass="43161">MMEATLEKAELRPAGDGLPVPGPVTVGTPDRQSSQWHAPESTALPSIPVWGREAPQRIAVFRALQLGDMLCSVPALRALREAFPQARITLIGLDTAHAFVERFAHYIDELAIFPGAEGMPEQPPRAARLPAFFEWARRQRFDLAIQLHGSGASTNALVERLGARAVAGFKPAGQPRGAGFMTWPDRLPEPERYVELMRFLGLPVRSSALEFPLATADRHEAQALVDDLGLRPPRTVVFHPGARLPSRRWPVAYFAQVMRALSDAGWHLAVTGGADERPLVHSLIDAAGVPAHDLSGRTSLGGLAALLARCRLLVCNDTGVSHVAAAMRTPSVVVASGSDVRRWAPLDRVRHRVVWKDMPCRPCAHHECPIGHPCAVGLSPQPVLAQARRLLAGEPTHA</sequence>
<dbReference type="CDD" id="cd03789">
    <property type="entry name" value="GT9_LPS_heptosyltransferase"/>
    <property type="match status" value="1"/>
</dbReference>
<accession>A0ABP8GGF2</accession>
<keyword evidence="1" id="KW-0328">Glycosyltransferase</keyword>
<dbReference type="InterPro" id="IPR051199">
    <property type="entry name" value="LPS_LOS_Heptosyltrfase"/>
</dbReference>
<dbReference type="EMBL" id="BAABFO010000001">
    <property type="protein sequence ID" value="GAA4323670.1"/>
    <property type="molecule type" value="Genomic_DNA"/>
</dbReference>
<name>A0ABP8GGF2_9BURK</name>
<dbReference type="PANTHER" id="PTHR30160:SF1">
    <property type="entry name" value="LIPOPOLYSACCHARIDE 1,2-N-ACETYLGLUCOSAMINETRANSFERASE-RELATED"/>
    <property type="match status" value="1"/>
</dbReference>
<feature type="region of interest" description="Disordered" evidence="3">
    <location>
        <begin position="1"/>
        <end position="39"/>
    </location>
</feature>
<gene>
    <name evidence="4" type="ORF">GCM10023144_04710</name>
</gene>
<evidence type="ECO:0000313" key="5">
    <source>
        <dbReference type="Proteomes" id="UP001501671"/>
    </source>
</evidence>
<protein>
    <submittedName>
        <fullName evidence="4">Glycosyltransferase family 9 protein</fullName>
    </submittedName>
</protein>
<dbReference type="Pfam" id="PF01075">
    <property type="entry name" value="Glyco_transf_9"/>
    <property type="match status" value="1"/>
</dbReference>
<feature type="compositionally biased region" description="Basic and acidic residues" evidence="3">
    <location>
        <begin position="1"/>
        <end position="13"/>
    </location>
</feature>